<gene>
    <name evidence="3" type="ORF">MNBD_GAMMA11-3097</name>
</gene>
<proteinExistence type="predicted"/>
<accession>A0A3B0XLW0</accession>
<dbReference type="InterPro" id="IPR050570">
    <property type="entry name" value="Cell_wall_metabolism_enzyme"/>
</dbReference>
<evidence type="ECO:0000256" key="1">
    <source>
        <dbReference type="SAM" id="Coils"/>
    </source>
</evidence>
<protein>
    <submittedName>
        <fullName evidence="3">Murein hydrolase activator EnvC</fullName>
    </submittedName>
</protein>
<dbReference type="PANTHER" id="PTHR21666">
    <property type="entry name" value="PEPTIDASE-RELATED"/>
    <property type="match status" value="1"/>
</dbReference>
<dbReference type="FunFam" id="2.70.70.10:FF:000003">
    <property type="entry name" value="Murein hydrolase activator EnvC"/>
    <property type="match status" value="1"/>
</dbReference>
<keyword evidence="1" id="KW-0175">Coiled coil</keyword>
<feature type="domain" description="M23ase beta-sheet core" evidence="2">
    <location>
        <begin position="285"/>
        <end position="378"/>
    </location>
</feature>
<keyword evidence="3" id="KW-0378">Hydrolase</keyword>
<dbReference type="PANTHER" id="PTHR21666:SF270">
    <property type="entry name" value="MUREIN HYDROLASE ACTIVATOR ENVC"/>
    <property type="match status" value="1"/>
</dbReference>
<evidence type="ECO:0000259" key="2">
    <source>
        <dbReference type="Pfam" id="PF01551"/>
    </source>
</evidence>
<name>A0A3B0XLW0_9ZZZZ</name>
<dbReference type="InterPro" id="IPR011055">
    <property type="entry name" value="Dup_hybrid_motif"/>
</dbReference>
<dbReference type="Pfam" id="PF01551">
    <property type="entry name" value="Peptidase_M23"/>
    <property type="match status" value="1"/>
</dbReference>
<dbReference type="GO" id="GO:0004222">
    <property type="term" value="F:metalloendopeptidase activity"/>
    <property type="evidence" value="ECO:0007669"/>
    <property type="project" value="TreeGrafter"/>
</dbReference>
<dbReference type="SUPFAM" id="SSF51261">
    <property type="entry name" value="Duplicated hybrid motif"/>
    <property type="match status" value="1"/>
</dbReference>
<organism evidence="3">
    <name type="scientific">hydrothermal vent metagenome</name>
    <dbReference type="NCBI Taxonomy" id="652676"/>
    <lineage>
        <taxon>unclassified sequences</taxon>
        <taxon>metagenomes</taxon>
        <taxon>ecological metagenomes</taxon>
    </lineage>
</organism>
<dbReference type="Gene3D" id="2.70.70.10">
    <property type="entry name" value="Glucose Permease (Domain IIA)"/>
    <property type="match status" value="1"/>
</dbReference>
<dbReference type="Gene3D" id="6.10.250.3150">
    <property type="match status" value="1"/>
</dbReference>
<sequence length="394" mass="44869">MTHHFYTRALLLVCLLIILPGHISAEASIDYQSRLDSIREKITSVLSALGQKKNQRNTVRSEMRKLEVKIAKTSKKLRKTQRKLKISAKKLKTSHAELKILRKKLTKQRKLLGAQIRSAYAMGQQPQLKMLLNQQSPTEMGRTMVYYSYLNRARGKEIETWLASIKKEKALEITISKATEQLESLVLIKKQEKKQLNGHRKKRKRLLVRLNKDIDSQQLTLNDLESSRTRIEDLLMSLGELLADIPAEALNQKPFGKLKGKLPWPVKGRFRATFGTSRNQGDLRWSGVVIKADYDEAVRAVTHGRVAFADWLQGYGFITIIDHNDGYMSLYGYTQALYKQVGDWVEASEIIATVGDSGGQLRPGLYFEIRKQGKPVNPGKWCSSSIKHLALQNN</sequence>
<feature type="coiled-coil region" evidence="1">
    <location>
        <begin position="175"/>
        <end position="227"/>
    </location>
</feature>
<dbReference type="AlphaFoldDB" id="A0A3B0XLW0"/>
<dbReference type="CDD" id="cd12797">
    <property type="entry name" value="M23_peptidase"/>
    <property type="match status" value="1"/>
</dbReference>
<reference evidence="3" key="1">
    <citation type="submission" date="2018-06" db="EMBL/GenBank/DDBJ databases">
        <authorList>
            <person name="Zhirakovskaya E."/>
        </authorList>
    </citation>
    <scope>NUCLEOTIDE SEQUENCE</scope>
</reference>
<dbReference type="EMBL" id="UOFG01000224">
    <property type="protein sequence ID" value="VAW64112.1"/>
    <property type="molecule type" value="Genomic_DNA"/>
</dbReference>
<evidence type="ECO:0000313" key="3">
    <source>
        <dbReference type="EMBL" id="VAW64112.1"/>
    </source>
</evidence>
<feature type="coiled-coil region" evidence="1">
    <location>
        <begin position="49"/>
        <end position="108"/>
    </location>
</feature>
<dbReference type="InterPro" id="IPR016047">
    <property type="entry name" value="M23ase_b-sheet_dom"/>
</dbReference>